<name>A0A0F9XWQ7_9ZZZZ</name>
<accession>A0A0F9XWQ7</accession>
<protein>
    <submittedName>
        <fullName evidence="1">Uncharacterized protein</fullName>
    </submittedName>
</protein>
<gene>
    <name evidence="1" type="ORF">LCGC14_0164970</name>
</gene>
<sequence>MLLACIMREDCLAFRKHVNYWWNWRGGDRRKFATVSKFVPGDHFHVKILGDQQKFDTLAEAQEFIVLKGYTYGKLIEKHVYTREGG</sequence>
<dbReference type="EMBL" id="LAZR01000062">
    <property type="protein sequence ID" value="KKN96853.1"/>
    <property type="molecule type" value="Genomic_DNA"/>
</dbReference>
<dbReference type="AlphaFoldDB" id="A0A0F9XWQ7"/>
<reference evidence="1" key="1">
    <citation type="journal article" date="2015" name="Nature">
        <title>Complex archaea that bridge the gap between prokaryotes and eukaryotes.</title>
        <authorList>
            <person name="Spang A."/>
            <person name="Saw J.H."/>
            <person name="Jorgensen S.L."/>
            <person name="Zaremba-Niedzwiedzka K."/>
            <person name="Martijn J."/>
            <person name="Lind A.E."/>
            <person name="van Eijk R."/>
            <person name="Schleper C."/>
            <person name="Guy L."/>
            <person name="Ettema T.J."/>
        </authorList>
    </citation>
    <scope>NUCLEOTIDE SEQUENCE</scope>
</reference>
<evidence type="ECO:0000313" key="1">
    <source>
        <dbReference type="EMBL" id="KKN96853.1"/>
    </source>
</evidence>
<proteinExistence type="predicted"/>
<comment type="caution">
    <text evidence="1">The sequence shown here is derived from an EMBL/GenBank/DDBJ whole genome shotgun (WGS) entry which is preliminary data.</text>
</comment>
<organism evidence="1">
    <name type="scientific">marine sediment metagenome</name>
    <dbReference type="NCBI Taxonomy" id="412755"/>
    <lineage>
        <taxon>unclassified sequences</taxon>
        <taxon>metagenomes</taxon>
        <taxon>ecological metagenomes</taxon>
    </lineage>
</organism>